<feature type="transmembrane region" description="Helical" evidence="7">
    <location>
        <begin position="156"/>
        <end position="176"/>
    </location>
</feature>
<feature type="domain" description="Major facilitator superfamily (MFS) profile" evidence="8">
    <location>
        <begin position="32"/>
        <end position="473"/>
    </location>
</feature>
<dbReference type="InterPro" id="IPR044770">
    <property type="entry name" value="MFS_spinster-like"/>
</dbReference>
<evidence type="ECO:0000313" key="9">
    <source>
        <dbReference type="EMBL" id="SCL53052.1"/>
    </source>
</evidence>
<feature type="transmembrane region" description="Helical" evidence="7">
    <location>
        <begin position="127"/>
        <end position="144"/>
    </location>
</feature>
<proteinExistence type="predicted"/>
<feature type="compositionally biased region" description="Basic and acidic residues" evidence="6">
    <location>
        <begin position="224"/>
        <end position="239"/>
    </location>
</feature>
<evidence type="ECO:0000256" key="6">
    <source>
        <dbReference type="SAM" id="MobiDB-lite"/>
    </source>
</evidence>
<dbReference type="AlphaFoldDB" id="A0A1C6UGE5"/>
<feature type="transmembrane region" description="Helical" evidence="7">
    <location>
        <begin position="68"/>
        <end position="89"/>
    </location>
</feature>
<dbReference type="GO" id="GO:0022857">
    <property type="term" value="F:transmembrane transporter activity"/>
    <property type="evidence" value="ECO:0007669"/>
    <property type="project" value="InterPro"/>
</dbReference>
<dbReference type="STRING" id="227316.GA0070604_2696"/>
<dbReference type="InterPro" id="IPR036259">
    <property type="entry name" value="MFS_trans_sf"/>
</dbReference>
<gene>
    <name evidence="9" type="ORF">GA0070604_2696</name>
</gene>
<sequence length="488" mass="49870">MARSDGTGQDGNQRGGGRLAGRLAGGPEAVRAVILLALVLSLNGADVGTVGAAAMQLEAGLGIDHARLGLLATASSGVGVLAVVPLGVLADRTNRVRLLVITVALWAVAMVAGGLAPNYWWLLGTRLLLGAAVAASGPVVVSLIGDLIPPAERATVLGWILTGEIVGAGFGLLAGGELAATISWRAAFFLLGVASAGLAVALWRLLREPARGGAAWPSSPRGGAEPDRPSPRRPSADRARAVVSTHGIEPARGRVLREDPNQWSVQRAMLYLLSIPTNRLLILASATGYFFFAGLRTFVVVFATRHFGISQTAFGGPLLVIGAAALAGVVFSGRLADRALARGRVGVRVVVPAVGYVAAAIFFFPGVWLPSLVVALPLIALGAAALAAANPPLDAARLDIVPGQLWGRAESLRTVLRLVAEAGAPATFGWLADRLGGAAGQAAGIGLRDTFLIMLGPLAANGLILFAARRVYPIDVATAAASQRPATA</sequence>
<feature type="transmembrane region" description="Helical" evidence="7">
    <location>
        <begin position="345"/>
        <end position="364"/>
    </location>
</feature>
<dbReference type="Proteomes" id="UP000199696">
    <property type="component" value="Unassembled WGS sequence"/>
</dbReference>
<keyword evidence="4 7" id="KW-1133">Transmembrane helix</keyword>
<evidence type="ECO:0000256" key="3">
    <source>
        <dbReference type="ARBA" id="ARBA00022692"/>
    </source>
</evidence>
<evidence type="ECO:0000256" key="5">
    <source>
        <dbReference type="ARBA" id="ARBA00023136"/>
    </source>
</evidence>
<evidence type="ECO:0000259" key="8">
    <source>
        <dbReference type="PROSITE" id="PS50850"/>
    </source>
</evidence>
<evidence type="ECO:0000313" key="10">
    <source>
        <dbReference type="Proteomes" id="UP000199696"/>
    </source>
</evidence>
<organism evidence="9 10">
    <name type="scientific">Micromonospora eburnea</name>
    <dbReference type="NCBI Taxonomy" id="227316"/>
    <lineage>
        <taxon>Bacteria</taxon>
        <taxon>Bacillati</taxon>
        <taxon>Actinomycetota</taxon>
        <taxon>Actinomycetes</taxon>
        <taxon>Micromonosporales</taxon>
        <taxon>Micromonosporaceae</taxon>
        <taxon>Micromonospora</taxon>
    </lineage>
</organism>
<dbReference type="RefSeq" id="WP_167363451.1">
    <property type="nucleotide sequence ID" value="NZ_FMHY01000002.1"/>
</dbReference>
<dbReference type="GO" id="GO:0005886">
    <property type="term" value="C:plasma membrane"/>
    <property type="evidence" value="ECO:0007669"/>
    <property type="project" value="UniProtKB-SubCell"/>
</dbReference>
<protein>
    <submittedName>
        <fullName evidence="9">Predicted arabinose efflux permease, MFS family</fullName>
    </submittedName>
</protein>
<dbReference type="EMBL" id="FMHY01000002">
    <property type="protein sequence ID" value="SCL53052.1"/>
    <property type="molecule type" value="Genomic_DNA"/>
</dbReference>
<feature type="transmembrane region" description="Helical" evidence="7">
    <location>
        <begin position="370"/>
        <end position="389"/>
    </location>
</feature>
<dbReference type="Pfam" id="PF07690">
    <property type="entry name" value="MFS_1"/>
    <property type="match status" value="1"/>
</dbReference>
<evidence type="ECO:0000256" key="7">
    <source>
        <dbReference type="SAM" id="Phobius"/>
    </source>
</evidence>
<name>A0A1C6UGE5_9ACTN</name>
<accession>A0A1C6UGE5</accession>
<feature type="transmembrane region" description="Helical" evidence="7">
    <location>
        <begin position="280"/>
        <end position="302"/>
    </location>
</feature>
<feature type="transmembrane region" description="Helical" evidence="7">
    <location>
        <begin position="32"/>
        <end position="56"/>
    </location>
</feature>
<reference evidence="10" key="1">
    <citation type="submission" date="2016-06" db="EMBL/GenBank/DDBJ databases">
        <authorList>
            <person name="Varghese N."/>
            <person name="Submissions Spin"/>
        </authorList>
    </citation>
    <scope>NUCLEOTIDE SEQUENCE [LARGE SCALE GENOMIC DNA]</scope>
    <source>
        <strain evidence="10">DSM 44814</strain>
    </source>
</reference>
<feature type="transmembrane region" description="Helical" evidence="7">
    <location>
        <begin position="182"/>
        <end position="203"/>
    </location>
</feature>
<feature type="region of interest" description="Disordered" evidence="6">
    <location>
        <begin position="212"/>
        <end position="239"/>
    </location>
</feature>
<keyword evidence="3 7" id="KW-0812">Transmembrane</keyword>
<dbReference type="SUPFAM" id="SSF103473">
    <property type="entry name" value="MFS general substrate transporter"/>
    <property type="match status" value="1"/>
</dbReference>
<dbReference type="InterPro" id="IPR011701">
    <property type="entry name" value="MFS"/>
</dbReference>
<evidence type="ECO:0000256" key="2">
    <source>
        <dbReference type="ARBA" id="ARBA00022448"/>
    </source>
</evidence>
<dbReference type="Gene3D" id="1.20.1250.20">
    <property type="entry name" value="MFS general substrate transporter like domains"/>
    <property type="match status" value="1"/>
</dbReference>
<feature type="transmembrane region" description="Helical" evidence="7">
    <location>
        <begin position="314"/>
        <end position="333"/>
    </location>
</feature>
<keyword evidence="10" id="KW-1185">Reference proteome</keyword>
<feature type="transmembrane region" description="Helical" evidence="7">
    <location>
        <begin position="96"/>
        <end position="121"/>
    </location>
</feature>
<keyword evidence="2" id="KW-0813">Transport</keyword>
<evidence type="ECO:0000256" key="4">
    <source>
        <dbReference type="ARBA" id="ARBA00022989"/>
    </source>
</evidence>
<dbReference type="PANTHER" id="PTHR23505">
    <property type="entry name" value="SPINSTER"/>
    <property type="match status" value="1"/>
</dbReference>
<dbReference type="PROSITE" id="PS50850">
    <property type="entry name" value="MFS"/>
    <property type="match status" value="1"/>
</dbReference>
<comment type="subcellular location">
    <subcellularLocation>
        <location evidence="1">Cell membrane</location>
        <topology evidence="1">Multi-pass membrane protein</topology>
    </subcellularLocation>
</comment>
<keyword evidence="5 7" id="KW-0472">Membrane</keyword>
<dbReference type="InterPro" id="IPR020846">
    <property type="entry name" value="MFS_dom"/>
</dbReference>
<evidence type="ECO:0000256" key="1">
    <source>
        <dbReference type="ARBA" id="ARBA00004651"/>
    </source>
</evidence>
<dbReference type="PANTHER" id="PTHR23505:SF79">
    <property type="entry name" value="PROTEIN SPINSTER"/>
    <property type="match status" value="1"/>
</dbReference>